<feature type="non-terminal residue" evidence="4">
    <location>
        <position position="1"/>
    </location>
</feature>
<organism evidence="4 5">
    <name type="scientific">Rhypophila decipiens</name>
    <dbReference type="NCBI Taxonomy" id="261697"/>
    <lineage>
        <taxon>Eukaryota</taxon>
        <taxon>Fungi</taxon>
        <taxon>Dikarya</taxon>
        <taxon>Ascomycota</taxon>
        <taxon>Pezizomycotina</taxon>
        <taxon>Sordariomycetes</taxon>
        <taxon>Sordariomycetidae</taxon>
        <taxon>Sordariales</taxon>
        <taxon>Naviculisporaceae</taxon>
        <taxon>Rhypophila</taxon>
    </lineage>
</organism>
<evidence type="ECO:0000259" key="3">
    <source>
        <dbReference type="Pfam" id="PF20237"/>
    </source>
</evidence>
<sequence length="318" mass="35221">VQRKVTFTEAPRPGPKDDRVPGSSKDRIHLDREAPGDFVIRHHRDSLVVRLEDYEPGKLQSTVAGMKTKLSNLRPGKSPSDDDKDDEEAQRKKNAAAASGDGKRFRISFAEVQRMKIRKLQCQLVRHVVKMRLDGHESPGWEDTLEKYIKALQDHVYMEKRSKSIRDPFLATGEYAVDNYVLNCNIDNILADDPSIKLASSLRPWEPHQTRDPLHNFEPICGTRSGNIARTWYHGFKNRVVLAALGGAFLIGPMWLMVLKAGDLTGLIATTGFVAAFGITIAYFLEEGKDVLASTAAYAAVLVVFVGTSTSSQADGSG</sequence>
<feature type="compositionally biased region" description="Basic and acidic residues" evidence="1">
    <location>
        <begin position="14"/>
        <end position="32"/>
    </location>
</feature>
<feature type="transmembrane region" description="Helical" evidence="2">
    <location>
        <begin position="264"/>
        <end position="284"/>
    </location>
</feature>
<evidence type="ECO:0000313" key="5">
    <source>
        <dbReference type="Proteomes" id="UP001301769"/>
    </source>
</evidence>
<dbReference type="Proteomes" id="UP001301769">
    <property type="component" value="Unassembled WGS sequence"/>
</dbReference>
<reference evidence="4" key="1">
    <citation type="journal article" date="2023" name="Mol. Phylogenet. Evol.">
        <title>Genome-scale phylogeny and comparative genomics of the fungal order Sordariales.</title>
        <authorList>
            <person name="Hensen N."/>
            <person name="Bonometti L."/>
            <person name="Westerberg I."/>
            <person name="Brannstrom I.O."/>
            <person name="Guillou S."/>
            <person name="Cros-Aarteil S."/>
            <person name="Calhoun S."/>
            <person name="Haridas S."/>
            <person name="Kuo A."/>
            <person name="Mondo S."/>
            <person name="Pangilinan J."/>
            <person name="Riley R."/>
            <person name="LaButti K."/>
            <person name="Andreopoulos B."/>
            <person name="Lipzen A."/>
            <person name="Chen C."/>
            <person name="Yan M."/>
            <person name="Daum C."/>
            <person name="Ng V."/>
            <person name="Clum A."/>
            <person name="Steindorff A."/>
            <person name="Ohm R.A."/>
            <person name="Martin F."/>
            <person name="Silar P."/>
            <person name="Natvig D.O."/>
            <person name="Lalanne C."/>
            <person name="Gautier V."/>
            <person name="Ament-Velasquez S.L."/>
            <person name="Kruys A."/>
            <person name="Hutchinson M.I."/>
            <person name="Powell A.J."/>
            <person name="Barry K."/>
            <person name="Miller A.N."/>
            <person name="Grigoriev I.V."/>
            <person name="Debuchy R."/>
            <person name="Gladieux P."/>
            <person name="Hiltunen Thoren M."/>
            <person name="Johannesson H."/>
        </authorList>
    </citation>
    <scope>NUCLEOTIDE SEQUENCE</scope>
    <source>
        <strain evidence="4">PSN293</strain>
    </source>
</reference>
<feature type="transmembrane region" description="Helical" evidence="2">
    <location>
        <begin position="240"/>
        <end position="258"/>
    </location>
</feature>
<feature type="transmembrane region" description="Helical" evidence="2">
    <location>
        <begin position="291"/>
        <end position="310"/>
    </location>
</feature>
<dbReference type="Pfam" id="PF20237">
    <property type="entry name" value="DUF6594"/>
    <property type="match status" value="1"/>
</dbReference>
<keyword evidence="2" id="KW-1133">Transmembrane helix</keyword>
<feature type="region of interest" description="Disordered" evidence="1">
    <location>
        <begin position="62"/>
        <end position="99"/>
    </location>
</feature>
<feature type="domain" description="DUF6594" evidence="3">
    <location>
        <begin position="59"/>
        <end position="303"/>
    </location>
</feature>
<protein>
    <recommendedName>
        <fullName evidence="3">DUF6594 domain-containing protein</fullName>
    </recommendedName>
</protein>
<evidence type="ECO:0000256" key="1">
    <source>
        <dbReference type="SAM" id="MobiDB-lite"/>
    </source>
</evidence>
<dbReference type="EMBL" id="MU858153">
    <property type="protein sequence ID" value="KAK4211281.1"/>
    <property type="molecule type" value="Genomic_DNA"/>
</dbReference>
<accession>A0AAN7B3D3</accession>
<keyword evidence="2" id="KW-0472">Membrane</keyword>
<dbReference type="AlphaFoldDB" id="A0AAN7B3D3"/>
<evidence type="ECO:0000313" key="4">
    <source>
        <dbReference type="EMBL" id="KAK4211281.1"/>
    </source>
</evidence>
<feature type="region of interest" description="Disordered" evidence="1">
    <location>
        <begin position="1"/>
        <end position="32"/>
    </location>
</feature>
<dbReference type="InterPro" id="IPR046529">
    <property type="entry name" value="DUF6594"/>
</dbReference>
<comment type="caution">
    <text evidence="4">The sequence shown here is derived from an EMBL/GenBank/DDBJ whole genome shotgun (WGS) entry which is preliminary data.</text>
</comment>
<keyword evidence="2" id="KW-0812">Transmembrane</keyword>
<proteinExistence type="predicted"/>
<gene>
    <name evidence="4" type="ORF">QBC37DRAFT_290673</name>
</gene>
<name>A0AAN7B3D3_9PEZI</name>
<evidence type="ECO:0000256" key="2">
    <source>
        <dbReference type="SAM" id="Phobius"/>
    </source>
</evidence>
<keyword evidence="5" id="KW-1185">Reference proteome</keyword>
<reference evidence="4" key="2">
    <citation type="submission" date="2023-05" db="EMBL/GenBank/DDBJ databases">
        <authorList>
            <consortium name="Lawrence Berkeley National Laboratory"/>
            <person name="Steindorff A."/>
            <person name="Hensen N."/>
            <person name="Bonometti L."/>
            <person name="Westerberg I."/>
            <person name="Brannstrom I.O."/>
            <person name="Guillou S."/>
            <person name="Cros-Aarteil S."/>
            <person name="Calhoun S."/>
            <person name="Haridas S."/>
            <person name="Kuo A."/>
            <person name="Mondo S."/>
            <person name="Pangilinan J."/>
            <person name="Riley R."/>
            <person name="Labutti K."/>
            <person name="Andreopoulos B."/>
            <person name="Lipzen A."/>
            <person name="Chen C."/>
            <person name="Yanf M."/>
            <person name="Daum C."/>
            <person name="Ng V."/>
            <person name="Clum A."/>
            <person name="Ohm R."/>
            <person name="Martin F."/>
            <person name="Silar P."/>
            <person name="Natvig D."/>
            <person name="Lalanne C."/>
            <person name="Gautier V."/>
            <person name="Ament-Velasquez S.L."/>
            <person name="Kruys A."/>
            <person name="Hutchinson M.I."/>
            <person name="Powell A.J."/>
            <person name="Barry K."/>
            <person name="Miller A.N."/>
            <person name="Grigoriev I.V."/>
            <person name="Debuchy R."/>
            <person name="Gladieux P."/>
            <person name="Thoren M.H."/>
            <person name="Johannesson H."/>
        </authorList>
    </citation>
    <scope>NUCLEOTIDE SEQUENCE</scope>
    <source>
        <strain evidence="4">PSN293</strain>
    </source>
</reference>